<dbReference type="EMBL" id="BKCJ011777522">
    <property type="protein sequence ID" value="GFD52066.1"/>
    <property type="molecule type" value="Genomic_DNA"/>
</dbReference>
<accession>A0A699X2E9</accession>
<protein>
    <submittedName>
        <fullName evidence="1">Uncharacterized protein</fullName>
    </submittedName>
</protein>
<evidence type="ECO:0000313" key="1">
    <source>
        <dbReference type="EMBL" id="GFD52066.1"/>
    </source>
</evidence>
<name>A0A699X2E9_TANCI</name>
<gene>
    <name evidence="1" type="ORF">Tci_924035</name>
</gene>
<sequence>QQTALRQQYRQLLVTQRLDTTMVLLPRGRLTGAGTPAGLPMP</sequence>
<organism evidence="1">
    <name type="scientific">Tanacetum cinerariifolium</name>
    <name type="common">Dalmatian daisy</name>
    <name type="synonym">Chrysanthemum cinerariifolium</name>
    <dbReference type="NCBI Taxonomy" id="118510"/>
    <lineage>
        <taxon>Eukaryota</taxon>
        <taxon>Viridiplantae</taxon>
        <taxon>Streptophyta</taxon>
        <taxon>Embryophyta</taxon>
        <taxon>Tracheophyta</taxon>
        <taxon>Spermatophyta</taxon>
        <taxon>Magnoliopsida</taxon>
        <taxon>eudicotyledons</taxon>
        <taxon>Gunneridae</taxon>
        <taxon>Pentapetalae</taxon>
        <taxon>asterids</taxon>
        <taxon>campanulids</taxon>
        <taxon>Asterales</taxon>
        <taxon>Asteraceae</taxon>
        <taxon>Asteroideae</taxon>
        <taxon>Anthemideae</taxon>
        <taxon>Anthemidinae</taxon>
        <taxon>Tanacetum</taxon>
    </lineage>
</organism>
<comment type="caution">
    <text evidence="1">The sequence shown here is derived from an EMBL/GenBank/DDBJ whole genome shotgun (WGS) entry which is preliminary data.</text>
</comment>
<feature type="non-terminal residue" evidence="1">
    <location>
        <position position="1"/>
    </location>
</feature>
<reference evidence="1" key="1">
    <citation type="journal article" date="2019" name="Sci. Rep.">
        <title>Draft genome of Tanacetum cinerariifolium, the natural source of mosquito coil.</title>
        <authorList>
            <person name="Yamashiro T."/>
            <person name="Shiraishi A."/>
            <person name="Satake H."/>
            <person name="Nakayama K."/>
        </authorList>
    </citation>
    <scope>NUCLEOTIDE SEQUENCE</scope>
</reference>
<dbReference type="AlphaFoldDB" id="A0A699X2E9"/>
<proteinExistence type="predicted"/>